<organism evidence="1 2">
    <name type="scientific">Candidatus Acididesulfobacter diazotrophicus</name>
    <dbReference type="NCBI Taxonomy" id="2597226"/>
    <lineage>
        <taxon>Bacteria</taxon>
        <taxon>Deltaproteobacteria</taxon>
        <taxon>Candidatus Acidulodesulfobacterales</taxon>
        <taxon>Candidatus Acididesulfobacter</taxon>
    </lineage>
</organism>
<evidence type="ECO:0000313" key="1">
    <source>
        <dbReference type="EMBL" id="RZD17910.1"/>
    </source>
</evidence>
<dbReference type="AlphaFoldDB" id="A0A519BKW2"/>
<protein>
    <submittedName>
        <fullName evidence="1">Uncharacterized protein</fullName>
    </submittedName>
</protein>
<evidence type="ECO:0000313" key="2">
    <source>
        <dbReference type="Proteomes" id="UP000319296"/>
    </source>
</evidence>
<name>A0A519BKW2_9DELT</name>
<proteinExistence type="predicted"/>
<dbReference type="Proteomes" id="UP000319296">
    <property type="component" value="Unassembled WGS sequence"/>
</dbReference>
<accession>A0A519BKW2</accession>
<sequence>MAKKCLYEDSECEKRFMETLKTYPQQMYLLQLMRKSFKDSSLDSDVIWILFNYTFNRKFKIDDENANLIDKPNIEVDIIGGKCASIIVSNATQPQHIPLLNFITAIEVKCSIFDNGEENEEKKLKAKQRDDEQRAIQKQLYDRLKMGFNKVSLLELLVTNQGKGQNSDAWLNASYNATIPYDIMEKDEIFKNRLSNESLTAVGHYVFKKGSVKKDEINEFLSGSGEVVVKKETKLNPFLKDEYTIRNRKIIEEALNRDLSKVYFYRIRGSVQYFVST</sequence>
<gene>
    <name evidence="1" type="ORF">EVG15_08905</name>
</gene>
<reference evidence="1 2" key="1">
    <citation type="journal article" date="2019" name="ISME J.">
        <title>Insights into ecological role of a new deltaproteobacterial order Candidatus Acidulodesulfobacterales by metagenomics and metatranscriptomics.</title>
        <authorList>
            <person name="Tan S."/>
            <person name="Liu J."/>
            <person name="Fang Y."/>
            <person name="Hedlund B.P."/>
            <person name="Lian Z.H."/>
            <person name="Huang L.Y."/>
            <person name="Li J.T."/>
            <person name="Huang L.N."/>
            <person name="Li W.J."/>
            <person name="Jiang H.C."/>
            <person name="Dong H.L."/>
            <person name="Shu W.S."/>
        </authorList>
    </citation>
    <scope>NUCLEOTIDE SEQUENCE [LARGE SCALE GENOMIC DNA]</scope>
    <source>
        <strain evidence="1">AP1</strain>
    </source>
</reference>
<dbReference type="EMBL" id="SGBB01000019">
    <property type="protein sequence ID" value="RZD17910.1"/>
    <property type="molecule type" value="Genomic_DNA"/>
</dbReference>
<comment type="caution">
    <text evidence="1">The sequence shown here is derived from an EMBL/GenBank/DDBJ whole genome shotgun (WGS) entry which is preliminary data.</text>
</comment>